<evidence type="ECO:0000313" key="2">
    <source>
        <dbReference type="Proteomes" id="UP000324222"/>
    </source>
</evidence>
<name>A0A5B7JH11_PORTR</name>
<dbReference type="Proteomes" id="UP000324222">
    <property type="component" value="Unassembled WGS sequence"/>
</dbReference>
<evidence type="ECO:0000313" key="1">
    <source>
        <dbReference type="EMBL" id="MPC95402.1"/>
    </source>
</evidence>
<comment type="caution">
    <text evidence="1">The sequence shown here is derived from an EMBL/GenBank/DDBJ whole genome shotgun (WGS) entry which is preliminary data.</text>
</comment>
<proteinExistence type="predicted"/>
<sequence>MQEETDCCGGRVAWWRYGMMPRRSPVSVMLGSDWPGVGGISCLGGPECSDGVVGYGKQLVGADGWPALMMWGSDRPGVTGSSAPPSTGVHVRAM</sequence>
<dbReference type="EMBL" id="VSRR010102104">
    <property type="protein sequence ID" value="MPC95402.1"/>
    <property type="molecule type" value="Genomic_DNA"/>
</dbReference>
<gene>
    <name evidence="1" type="ORF">E2C01_090612</name>
</gene>
<keyword evidence="2" id="KW-1185">Reference proteome</keyword>
<protein>
    <submittedName>
        <fullName evidence="1">Uncharacterized protein</fullName>
    </submittedName>
</protein>
<dbReference type="AlphaFoldDB" id="A0A5B7JH11"/>
<accession>A0A5B7JH11</accession>
<reference evidence="1 2" key="1">
    <citation type="submission" date="2019-05" db="EMBL/GenBank/DDBJ databases">
        <title>Another draft genome of Portunus trituberculatus and its Hox gene families provides insights of decapod evolution.</title>
        <authorList>
            <person name="Jeong J.-H."/>
            <person name="Song I."/>
            <person name="Kim S."/>
            <person name="Choi T."/>
            <person name="Kim D."/>
            <person name="Ryu S."/>
            <person name="Kim W."/>
        </authorList>
    </citation>
    <scope>NUCLEOTIDE SEQUENCE [LARGE SCALE GENOMIC DNA]</scope>
    <source>
        <tissue evidence="1">Muscle</tissue>
    </source>
</reference>
<organism evidence="1 2">
    <name type="scientific">Portunus trituberculatus</name>
    <name type="common">Swimming crab</name>
    <name type="synonym">Neptunus trituberculatus</name>
    <dbReference type="NCBI Taxonomy" id="210409"/>
    <lineage>
        <taxon>Eukaryota</taxon>
        <taxon>Metazoa</taxon>
        <taxon>Ecdysozoa</taxon>
        <taxon>Arthropoda</taxon>
        <taxon>Crustacea</taxon>
        <taxon>Multicrustacea</taxon>
        <taxon>Malacostraca</taxon>
        <taxon>Eumalacostraca</taxon>
        <taxon>Eucarida</taxon>
        <taxon>Decapoda</taxon>
        <taxon>Pleocyemata</taxon>
        <taxon>Brachyura</taxon>
        <taxon>Eubrachyura</taxon>
        <taxon>Portunoidea</taxon>
        <taxon>Portunidae</taxon>
        <taxon>Portuninae</taxon>
        <taxon>Portunus</taxon>
    </lineage>
</organism>